<name>A0A921LBQ1_9BACT</name>
<dbReference type="SUPFAM" id="SSF101898">
    <property type="entry name" value="NHL repeat"/>
    <property type="match status" value="1"/>
</dbReference>
<organism evidence="1 2">
    <name type="scientific">Mediterranea massiliensis</name>
    <dbReference type="NCBI Taxonomy" id="1841865"/>
    <lineage>
        <taxon>Bacteria</taxon>
        <taxon>Pseudomonadati</taxon>
        <taxon>Bacteroidota</taxon>
        <taxon>Bacteroidia</taxon>
        <taxon>Bacteroidales</taxon>
        <taxon>Bacteroidaceae</taxon>
        <taxon>Mediterranea</taxon>
    </lineage>
</organism>
<gene>
    <name evidence="1" type="ORF">K8W02_06125</name>
</gene>
<comment type="caution">
    <text evidence="1">The sequence shown here is derived from an EMBL/GenBank/DDBJ whole genome shotgun (WGS) entry which is preliminary data.</text>
</comment>
<dbReference type="Proteomes" id="UP000717835">
    <property type="component" value="Unassembled WGS sequence"/>
</dbReference>
<dbReference type="EMBL" id="DYVX01000050">
    <property type="protein sequence ID" value="HJF91945.1"/>
    <property type="molecule type" value="Genomic_DNA"/>
</dbReference>
<reference evidence="1" key="1">
    <citation type="journal article" date="2021" name="PeerJ">
        <title>Extensive microbial diversity within the chicken gut microbiome revealed by metagenomics and culture.</title>
        <authorList>
            <person name="Gilroy R."/>
            <person name="Ravi A."/>
            <person name="Getino M."/>
            <person name="Pursley I."/>
            <person name="Horton D.L."/>
            <person name="Alikhan N.F."/>
            <person name="Baker D."/>
            <person name="Gharbi K."/>
            <person name="Hall N."/>
            <person name="Watson M."/>
            <person name="Adriaenssens E.M."/>
            <person name="Foster-Nyarko E."/>
            <person name="Jarju S."/>
            <person name="Secka A."/>
            <person name="Antonio M."/>
            <person name="Oren A."/>
            <person name="Chaudhuri R.R."/>
            <person name="La Ragione R."/>
            <person name="Hildebrand F."/>
            <person name="Pallen M.J."/>
        </authorList>
    </citation>
    <scope>NUCLEOTIDE SEQUENCE</scope>
    <source>
        <strain evidence="1">CHK55-1828</strain>
    </source>
</reference>
<proteinExistence type="predicted"/>
<dbReference type="PROSITE" id="PS51257">
    <property type="entry name" value="PROKAR_LIPOPROTEIN"/>
    <property type="match status" value="1"/>
</dbReference>
<dbReference type="Gene3D" id="2.120.10.30">
    <property type="entry name" value="TolB, C-terminal domain"/>
    <property type="match status" value="1"/>
</dbReference>
<dbReference type="RefSeq" id="WP_276827407.1">
    <property type="nucleotide sequence ID" value="NZ_DYVX01000050.1"/>
</dbReference>
<protein>
    <submittedName>
        <fullName evidence="1">6-bladed beta-propeller</fullName>
    </submittedName>
</protein>
<dbReference type="InterPro" id="IPR011042">
    <property type="entry name" value="6-blade_b-propeller_TolB-like"/>
</dbReference>
<reference evidence="1" key="2">
    <citation type="submission" date="2021-09" db="EMBL/GenBank/DDBJ databases">
        <authorList>
            <person name="Gilroy R."/>
        </authorList>
    </citation>
    <scope>NUCLEOTIDE SEQUENCE</scope>
    <source>
        <strain evidence="1">CHK55-1828</strain>
    </source>
</reference>
<dbReference type="Pfam" id="PF17170">
    <property type="entry name" value="DUF5128"/>
    <property type="match status" value="1"/>
</dbReference>
<sequence length="375" mass="42581">MKTIHTISIALFISLLFSCGHSPQEPASPLTCDIDSISRAAEALVDSIRYLPLELTDSSLIGSIDKIICLNDKFYIYDQSFHKGVLTFDKSGHFLQALHPLGQGPGEYLHPVDFDVDSEGNIYIADNERQRILKYEKGNPKAYEEIATGRYFLNFALTEEGNFLLGDVYDQGRLADKLAVYNPRTQTYETLLQPAQPEVNEMKILKTVSHYLFKSGRKTYYYHRFTPHVYQPERKEPFATFLSSRYYTAESLKELEGKSAAFLTDTKHIKDINGFYEISQGYVCSILSSYLPDFYYIPRKGNGIQRFGLEREKRLLGNVMLKGVTDRALIFTASYTDANAQKAAGLTGLSADERKIFSQWNADSNPILILVYLKP</sequence>
<accession>A0A921LBQ1</accession>
<evidence type="ECO:0000313" key="2">
    <source>
        <dbReference type="Proteomes" id="UP000717835"/>
    </source>
</evidence>
<evidence type="ECO:0000313" key="1">
    <source>
        <dbReference type="EMBL" id="HJF91945.1"/>
    </source>
</evidence>
<dbReference type="AlphaFoldDB" id="A0A921LBQ1"/>